<proteinExistence type="predicted"/>
<dbReference type="EMBL" id="CP022752">
    <property type="protein sequence ID" value="ASU78981.1"/>
    <property type="molecule type" value="Genomic_DNA"/>
</dbReference>
<evidence type="ECO:0000256" key="1">
    <source>
        <dbReference type="ARBA" id="ARBA00023015"/>
    </source>
</evidence>
<evidence type="ECO:0000313" key="5">
    <source>
        <dbReference type="EMBL" id="ASU78981.1"/>
    </source>
</evidence>
<reference evidence="6 7" key="1">
    <citation type="journal article" date="2014" name="PLoS ONE">
        <title>Identification and Characterization of a New Erythromycin Biosynthetic Gene Cluster in Actinopolyspora erythraea YIM90600, a Novel Erythronolide-Producing Halophilic Actinomycete Isolated from Salt Field.</title>
        <authorList>
            <person name="Chen D."/>
            <person name="Feng J."/>
            <person name="Huang L."/>
            <person name="Zhang Q."/>
            <person name="Wu J."/>
            <person name="Zhu X."/>
            <person name="Duan Y."/>
            <person name="Xu Z."/>
        </authorList>
    </citation>
    <scope>NUCLEOTIDE SEQUENCE [LARGE SCALE GENOMIC DNA]</scope>
    <source>
        <strain evidence="6 7">YIM90600</strain>
    </source>
</reference>
<feature type="region of interest" description="Disordered" evidence="4">
    <location>
        <begin position="1"/>
        <end position="32"/>
    </location>
</feature>
<name>A0A099D4M2_9ACTN</name>
<dbReference type="HOGENOM" id="CLU_1479074_0_0_11"/>
<dbReference type="OrthoDB" id="8717159at2"/>
<dbReference type="Proteomes" id="UP000029737">
    <property type="component" value="Unassembled WGS sequence"/>
</dbReference>
<feature type="compositionally biased region" description="Low complexity" evidence="4">
    <location>
        <begin position="55"/>
        <end position="79"/>
    </location>
</feature>
<sequence>MNDPEPTYQGRELPRPQDELVDQGPGFDPGTLLNRRSTLRLLGLGAAGAALTACGTGSGGSTSSTATPSSTTSTSAASGEIPEESAGPYPGDGSNGPDVRVVESFLTLPSFIVGTNRITLTQAKPAPLLTAAGGVRAVPCPYETVPLVEALWWHPTHDSDPEHVWLRSIFAEAGEQLSGTVG</sequence>
<keyword evidence="3" id="KW-0804">Transcription</keyword>
<evidence type="ECO:0000256" key="2">
    <source>
        <dbReference type="ARBA" id="ARBA00023125"/>
    </source>
</evidence>
<gene>
    <name evidence="5" type="ORF">CDG81_12565</name>
    <name evidence="6" type="ORF">IL38_12650</name>
</gene>
<dbReference type="Gene3D" id="3.40.190.10">
    <property type="entry name" value="Periplasmic binding protein-like II"/>
    <property type="match status" value="2"/>
</dbReference>
<evidence type="ECO:0000256" key="3">
    <source>
        <dbReference type="ARBA" id="ARBA00023163"/>
    </source>
</evidence>
<keyword evidence="7" id="KW-1185">Reference proteome</keyword>
<dbReference type="PANTHER" id="PTHR30118:SF15">
    <property type="entry name" value="TRANSCRIPTIONAL REGULATORY PROTEIN"/>
    <property type="match status" value="1"/>
</dbReference>
<keyword evidence="2" id="KW-0238">DNA-binding</keyword>
<dbReference type="eggNOG" id="COG3485">
    <property type="taxonomic scope" value="Bacteria"/>
</dbReference>
<evidence type="ECO:0000256" key="4">
    <source>
        <dbReference type="SAM" id="MobiDB-lite"/>
    </source>
</evidence>
<dbReference type="EMBL" id="JPMV01000021">
    <property type="protein sequence ID" value="KGI81108.1"/>
    <property type="molecule type" value="Genomic_DNA"/>
</dbReference>
<accession>A0A099D4M2</accession>
<evidence type="ECO:0000313" key="7">
    <source>
        <dbReference type="Proteomes" id="UP000029737"/>
    </source>
</evidence>
<dbReference type="Proteomes" id="UP000215043">
    <property type="component" value="Chromosome"/>
</dbReference>
<dbReference type="PANTHER" id="PTHR30118">
    <property type="entry name" value="HTH-TYPE TRANSCRIPTIONAL REGULATOR LEUO-RELATED"/>
    <property type="match status" value="1"/>
</dbReference>
<dbReference type="KEGG" id="aey:CDG81_12565"/>
<dbReference type="PROSITE" id="PS51318">
    <property type="entry name" value="TAT"/>
    <property type="match status" value="1"/>
</dbReference>
<dbReference type="GO" id="GO:0003677">
    <property type="term" value="F:DNA binding"/>
    <property type="evidence" value="ECO:0007669"/>
    <property type="project" value="UniProtKB-KW"/>
</dbReference>
<dbReference type="InterPro" id="IPR050389">
    <property type="entry name" value="LysR-type_TF"/>
</dbReference>
<protein>
    <submittedName>
        <fullName evidence="5">Uncharacterized protein</fullName>
    </submittedName>
</protein>
<evidence type="ECO:0000313" key="8">
    <source>
        <dbReference type="Proteomes" id="UP000215043"/>
    </source>
</evidence>
<dbReference type="SUPFAM" id="SSF53850">
    <property type="entry name" value="Periplasmic binding protein-like II"/>
    <property type="match status" value="1"/>
</dbReference>
<feature type="region of interest" description="Disordered" evidence="4">
    <location>
        <begin position="55"/>
        <end position="96"/>
    </location>
</feature>
<reference evidence="5 8" key="2">
    <citation type="submission" date="2017-08" db="EMBL/GenBank/DDBJ databases">
        <title>The complete genome sequence of moderately halophilic actinomycete Actinopolyspora erythraea YIM 90600, the producer of novel erythromycin, novel actinopolysporins A-C and tubercidin.</title>
        <authorList>
            <person name="Yin M."/>
            <person name="Tang S."/>
        </authorList>
    </citation>
    <scope>NUCLEOTIDE SEQUENCE [LARGE SCALE GENOMIC DNA]</scope>
    <source>
        <strain evidence="5 8">YIM 90600</strain>
    </source>
</reference>
<keyword evidence="1" id="KW-0805">Transcription regulation</keyword>
<evidence type="ECO:0000313" key="6">
    <source>
        <dbReference type="EMBL" id="KGI81108.1"/>
    </source>
</evidence>
<dbReference type="AlphaFoldDB" id="A0A099D4M2"/>
<dbReference type="eggNOG" id="COG0583">
    <property type="taxonomic scope" value="Bacteria"/>
</dbReference>
<dbReference type="GO" id="GO:0006355">
    <property type="term" value="P:regulation of DNA-templated transcription"/>
    <property type="evidence" value="ECO:0007669"/>
    <property type="project" value="TreeGrafter"/>
</dbReference>
<dbReference type="InterPro" id="IPR006311">
    <property type="entry name" value="TAT_signal"/>
</dbReference>
<organism evidence="5 8">
    <name type="scientific">Actinopolyspora erythraea</name>
    <dbReference type="NCBI Taxonomy" id="414996"/>
    <lineage>
        <taxon>Bacteria</taxon>
        <taxon>Bacillati</taxon>
        <taxon>Actinomycetota</taxon>
        <taxon>Actinomycetes</taxon>
        <taxon>Actinopolysporales</taxon>
        <taxon>Actinopolysporaceae</taxon>
        <taxon>Actinopolyspora</taxon>
    </lineage>
</organism>